<dbReference type="SUPFAM" id="SSF63882">
    <property type="entry name" value="MoeA N-terminal region -like"/>
    <property type="match status" value="1"/>
</dbReference>
<dbReference type="SUPFAM" id="SSF63867">
    <property type="entry name" value="MoeA C-terminal domain-like"/>
    <property type="match status" value="1"/>
</dbReference>
<evidence type="ECO:0000259" key="8">
    <source>
        <dbReference type="SMART" id="SM00852"/>
    </source>
</evidence>
<evidence type="ECO:0000256" key="3">
    <source>
        <dbReference type="ARBA" id="ARBA00010763"/>
    </source>
</evidence>
<comment type="pathway">
    <text evidence="2 7">Cofactor biosynthesis; molybdopterin biosynthesis.</text>
</comment>
<dbReference type="InterPro" id="IPR036135">
    <property type="entry name" value="MoeA_linker/N_sf"/>
</dbReference>
<dbReference type="Gene3D" id="3.40.980.10">
    <property type="entry name" value="MoaB/Mog-like domain"/>
    <property type="match status" value="1"/>
</dbReference>
<dbReference type="EMBL" id="JBHSLD010000013">
    <property type="protein sequence ID" value="MFC5381843.1"/>
    <property type="molecule type" value="Genomic_DNA"/>
</dbReference>
<evidence type="ECO:0000256" key="5">
    <source>
        <dbReference type="ARBA" id="ARBA00023150"/>
    </source>
</evidence>
<accession>A0ABW0GQM2</accession>
<protein>
    <recommendedName>
        <fullName evidence="7">Molybdopterin molybdenumtransferase</fullName>
        <ecNumber evidence="7">2.10.1.1</ecNumber>
    </recommendedName>
</protein>
<keyword evidence="4 7" id="KW-0500">Molybdenum</keyword>
<comment type="function">
    <text evidence="1 7">Catalyzes the insertion of molybdate into adenylated molybdopterin with the concomitant release of AMP.</text>
</comment>
<dbReference type="Pfam" id="PF03453">
    <property type="entry name" value="MoeA_N"/>
    <property type="match status" value="1"/>
</dbReference>
<comment type="cofactor">
    <cofactor evidence="7">
        <name>Mg(2+)</name>
        <dbReference type="ChEBI" id="CHEBI:18420"/>
    </cofactor>
</comment>
<keyword evidence="10" id="KW-1185">Reference proteome</keyword>
<proteinExistence type="inferred from homology"/>
<evidence type="ECO:0000256" key="7">
    <source>
        <dbReference type="RuleBase" id="RU365090"/>
    </source>
</evidence>
<dbReference type="SMART" id="SM00852">
    <property type="entry name" value="MoCF_biosynth"/>
    <property type="match status" value="1"/>
</dbReference>
<dbReference type="Proteomes" id="UP001596122">
    <property type="component" value="Unassembled WGS sequence"/>
</dbReference>
<dbReference type="Gene3D" id="2.40.340.10">
    <property type="entry name" value="MoeA, C-terminal, domain IV"/>
    <property type="match status" value="1"/>
</dbReference>
<gene>
    <name evidence="9" type="primary">glp</name>
    <name evidence="9" type="ORF">ACFPJ6_13735</name>
</gene>
<keyword evidence="7" id="KW-0808">Transferase</keyword>
<evidence type="ECO:0000256" key="1">
    <source>
        <dbReference type="ARBA" id="ARBA00002901"/>
    </source>
</evidence>
<keyword evidence="7" id="KW-0460">Magnesium</keyword>
<keyword evidence="5 7" id="KW-0501">Molybdenum cofactor biosynthesis</keyword>
<dbReference type="InterPro" id="IPR005111">
    <property type="entry name" value="MoeA_C_domain_IV"/>
</dbReference>
<evidence type="ECO:0000313" key="10">
    <source>
        <dbReference type="Proteomes" id="UP001596122"/>
    </source>
</evidence>
<dbReference type="InterPro" id="IPR038987">
    <property type="entry name" value="MoeA-like"/>
</dbReference>
<dbReference type="InterPro" id="IPR001453">
    <property type="entry name" value="MoaB/Mog_dom"/>
</dbReference>
<comment type="similarity">
    <text evidence="3 7">Belongs to the MoeA family.</text>
</comment>
<name>A0ABW0GQM2_9MICO</name>
<feature type="domain" description="MoaB/Mog" evidence="8">
    <location>
        <begin position="187"/>
        <end position="329"/>
    </location>
</feature>
<comment type="catalytic activity">
    <reaction evidence="6">
        <text>adenylyl-molybdopterin + molybdate = Mo-molybdopterin + AMP + H(+)</text>
        <dbReference type="Rhea" id="RHEA:35047"/>
        <dbReference type="ChEBI" id="CHEBI:15378"/>
        <dbReference type="ChEBI" id="CHEBI:36264"/>
        <dbReference type="ChEBI" id="CHEBI:62727"/>
        <dbReference type="ChEBI" id="CHEBI:71302"/>
        <dbReference type="ChEBI" id="CHEBI:456215"/>
        <dbReference type="EC" id="2.10.1.1"/>
    </reaction>
</comment>
<dbReference type="Pfam" id="PF03454">
    <property type="entry name" value="MoeA_C"/>
    <property type="match status" value="1"/>
</dbReference>
<keyword evidence="7" id="KW-0479">Metal-binding</keyword>
<organism evidence="9 10">
    <name type="scientific">Aquipuribacter nitratireducens</name>
    <dbReference type="NCBI Taxonomy" id="650104"/>
    <lineage>
        <taxon>Bacteria</taxon>
        <taxon>Bacillati</taxon>
        <taxon>Actinomycetota</taxon>
        <taxon>Actinomycetes</taxon>
        <taxon>Micrococcales</taxon>
        <taxon>Intrasporangiaceae</taxon>
        <taxon>Aquipuribacter</taxon>
    </lineage>
</organism>
<evidence type="ECO:0000256" key="6">
    <source>
        <dbReference type="ARBA" id="ARBA00047317"/>
    </source>
</evidence>
<reference evidence="10" key="1">
    <citation type="journal article" date="2019" name="Int. J. Syst. Evol. Microbiol.">
        <title>The Global Catalogue of Microorganisms (GCM) 10K type strain sequencing project: providing services to taxonomists for standard genome sequencing and annotation.</title>
        <authorList>
            <consortium name="The Broad Institute Genomics Platform"/>
            <consortium name="The Broad Institute Genome Sequencing Center for Infectious Disease"/>
            <person name="Wu L."/>
            <person name="Ma J."/>
        </authorList>
    </citation>
    <scope>NUCLEOTIDE SEQUENCE [LARGE SCALE GENOMIC DNA]</scope>
    <source>
        <strain evidence="10">CCUG 43114</strain>
    </source>
</reference>
<comment type="caution">
    <text evidence="9">The sequence shown here is derived from an EMBL/GenBank/DDBJ whole genome shotgun (WGS) entry which is preliminary data.</text>
</comment>
<dbReference type="Pfam" id="PF00994">
    <property type="entry name" value="MoCF_biosynth"/>
    <property type="match status" value="1"/>
</dbReference>
<evidence type="ECO:0000256" key="2">
    <source>
        <dbReference type="ARBA" id="ARBA00005046"/>
    </source>
</evidence>
<dbReference type="InterPro" id="IPR036425">
    <property type="entry name" value="MoaB/Mog-like_dom_sf"/>
</dbReference>
<dbReference type="NCBIfam" id="TIGR00177">
    <property type="entry name" value="molyb_syn"/>
    <property type="match status" value="1"/>
</dbReference>
<dbReference type="Gene3D" id="3.90.105.10">
    <property type="entry name" value="Molybdopterin biosynthesis moea protein, domain 2"/>
    <property type="match status" value="1"/>
</dbReference>
<dbReference type="Gene3D" id="2.170.190.11">
    <property type="entry name" value="Molybdopterin biosynthesis moea protein, domain 3"/>
    <property type="match status" value="1"/>
</dbReference>
<dbReference type="PANTHER" id="PTHR10192">
    <property type="entry name" value="MOLYBDOPTERIN BIOSYNTHESIS PROTEIN"/>
    <property type="match status" value="1"/>
</dbReference>
<evidence type="ECO:0000256" key="4">
    <source>
        <dbReference type="ARBA" id="ARBA00022505"/>
    </source>
</evidence>
<dbReference type="RefSeq" id="WP_340271116.1">
    <property type="nucleotide sequence ID" value="NZ_JBBEOG010000009.1"/>
</dbReference>
<sequence length="421" mass="42298">MSGHGVAGLVPVDDHRRDCLALVAPVTPVEVGLLDALGRVLAEDVVAPAPLPGADNSGMDGYAVHCADVASASEGSPVVLPVLGDVAAGSAAPDALPAGSAVRIMTGGVVPPGADGIVPVEQTDAGVERVEVRAPAEPGRFVRRAGSDVGAGETVLRAGDLLDPRRLALLTAVGRARVRVVGVPRVAVLSTGDELVAPGGALRPGQVHDSNGIGVTAAARELGCDAAHVGGVPDDPAGLRSALAEQAARADVVVTTGGVSAGAFDVVKAVLRETGGVRFRRVAMQPGMPQGLGVLEGPDGRRVPVFCLPGNPVSAMVSFEVFVRPALLAALGHRVLERRRVEAVTRSGWSSPAGKRQFARVRLVATGPSGADVECEAVGGQGSHLAADLAHADALAVVPEDVTAVEPGDRLECLVLAGGTA</sequence>
<dbReference type="InterPro" id="IPR036688">
    <property type="entry name" value="MoeA_C_domain_IV_sf"/>
</dbReference>
<dbReference type="CDD" id="cd00887">
    <property type="entry name" value="MoeA"/>
    <property type="match status" value="1"/>
</dbReference>
<dbReference type="InterPro" id="IPR005110">
    <property type="entry name" value="MoeA_linker/N"/>
</dbReference>
<dbReference type="PANTHER" id="PTHR10192:SF5">
    <property type="entry name" value="GEPHYRIN"/>
    <property type="match status" value="1"/>
</dbReference>
<evidence type="ECO:0000313" key="9">
    <source>
        <dbReference type="EMBL" id="MFC5381843.1"/>
    </source>
</evidence>
<dbReference type="NCBIfam" id="NF045515">
    <property type="entry name" value="Glp_gephyrin"/>
    <property type="match status" value="1"/>
</dbReference>
<dbReference type="EC" id="2.10.1.1" evidence="7"/>
<dbReference type="SUPFAM" id="SSF53218">
    <property type="entry name" value="Molybdenum cofactor biosynthesis proteins"/>
    <property type="match status" value="1"/>
</dbReference>